<comment type="caution">
    <text evidence="2">The sequence shown here is derived from an EMBL/GenBank/DDBJ whole genome shotgun (WGS) entry which is preliminary data.</text>
</comment>
<feature type="compositionally biased region" description="Basic and acidic residues" evidence="1">
    <location>
        <begin position="9"/>
        <end position="18"/>
    </location>
</feature>
<dbReference type="EMBL" id="JADOXO010000413">
    <property type="protein sequence ID" value="KAF9804994.1"/>
    <property type="molecule type" value="Genomic_DNA"/>
</dbReference>
<dbReference type="Proteomes" id="UP000639403">
    <property type="component" value="Unassembled WGS sequence"/>
</dbReference>
<evidence type="ECO:0000313" key="3">
    <source>
        <dbReference type="Proteomes" id="UP000639403"/>
    </source>
</evidence>
<name>A0A8H7NUT0_9APHY</name>
<reference evidence="2" key="2">
    <citation type="journal article" name="Front. Microbiol.">
        <title>Degradative Capacity of Two Strains of Rhodonia placenta: From Phenotype to Genotype.</title>
        <authorList>
            <person name="Kolle M."/>
            <person name="Horta M.A.C."/>
            <person name="Nowrousian M."/>
            <person name="Ohm R.A."/>
            <person name="Benz J.P."/>
            <person name="Pilgard A."/>
        </authorList>
    </citation>
    <scope>NUCLEOTIDE SEQUENCE</scope>
    <source>
        <strain evidence="2">FPRL280</strain>
    </source>
</reference>
<evidence type="ECO:0000256" key="1">
    <source>
        <dbReference type="SAM" id="MobiDB-lite"/>
    </source>
</evidence>
<proteinExistence type="predicted"/>
<accession>A0A8H7NUT0</accession>
<organism evidence="2 3">
    <name type="scientific">Rhodonia placenta</name>
    <dbReference type="NCBI Taxonomy" id="104341"/>
    <lineage>
        <taxon>Eukaryota</taxon>
        <taxon>Fungi</taxon>
        <taxon>Dikarya</taxon>
        <taxon>Basidiomycota</taxon>
        <taxon>Agaricomycotina</taxon>
        <taxon>Agaricomycetes</taxon>
        <taxon>Polyporales</taxon>
        <taxon>Adustoporiaceae</taxon>
        <taxon>Rhodonia</taxon>
    </lineage>
</organism>
<dbReference type="AlphaFoldDB" id="A0A8H7NUT0"/>
<evidence type="ECO:0000313" key="2">
    <source>
        <dbReference type="EMBL" id="KAF9804994.1"/>
    </source>
</evidence>
<reference evidence="2" key="1">
    <citation type="submission" date="2020-11" db="EMBL/GenBank/DDBJ databases">
        <authorList>
            <person name="Koelle M."/>
            <person name="Horta M.A.C."/>
            <person name="Nowrousian M."/>
            <person name="Ohm R.A."/>
            <person name="Benz P."/>
            <person name="Pilgard A."/>
        </authorList>
    </citation>
    <scope>NUCLEOTIDE SEQUENCE</scope>
    <source>
        <strain evidence="2">FPRL280</strain>
    </source>
</reference>
<feature type="region of interest" description="Disordered" evidence="1">
    <location>
        <begin position="1"/>
        <end position="24"/>
    </location>
</feature>
<sequence>MAMVRALSRIHEAQHEADVEMEDT</sequence>
<gene>
    <name evidence="2" type="ORF">IEO21_09246</name>
</gene>
<protein>
    <submittedName>
        <fullName evidence="2">Uncharacterized protein</fullName>
    </submittedName>
</protein>